<dbReference type="AlphaFoldDB" id="A0A9P0DYC9"/>
<gene>
    <name evidence="1" type="ORF">NEZAVI_LOCUS542</name>
</gene>
<dbReference type="EMBL" id="OV725077">
    <property type="protein sequence ID" value="CAH1389077.1"/>
    <property type="molecule type" value="Genomic_DNA"/>
</dbReference>
<sequence>MTVVIRSRTFLSFSFHQNFLHQEAQSLI</sequence>
<dbReference type="Proteomes" id="UP001152798">
    <property type="component" value="Chromosome 1"/>
</dbReference>
<name>A0A9P0DYC9_NEZVI</name>
<protein>
    <submittedName>
        <fullName evidence="1">Uncharacterized protein</fullName>
    </submittedName>
</protein>
<evidence type="ECO:0000313" key="2">
    <source>
        <dbReference type="Proteomes" id="UP001152798"/>
    </source>
</evidence>
<proteinExistence type="predicted"/>
<evidence type="ECO:0000313" key="1">
    <source>
        <dbReference type="EMBL" id="CAH1389077.1"/>
    </source>
</evidence>
<keyword evidence="2" id="KW-1185">Reference proteome</keyword>
<reference evidence="1" key="1">
    <citation type="submission" date="2022-01" db="EMBL/GenBank/DDBJ databases">
        <authorList>
            <person name="King R."/>
        </authorList>
    </citation>
    <scope>NUCLEOTIDE SEQUENCE</scope>
</reference>
<organism evidence="1 2">
    <name type="scientific">Nezara viridula</name>
    <name type="common">Southern green stink bug</name>
    <name type="synonym">Cimex viridulus</name>
    <dbReference type="NCBI Taxonomy" id="85310"/>
    <lineage>
        <taxon>Eukaryota</taxon>
        <taxon>Metazoa</taxon>
        <taxon>Ecdysozoa</taxon>
        <taxon>Arthropoda</taxon>
        <taxon>Hexapoda</taxon>
        <taxon>Insecta</taxon>
        <taxon>Pterygota</taxon>
        <taxon>Neoptera</taxon>
        <taxon>Paraneoptera</taxon>
        <taxon>Hemiptera</taxon>
        <taxon>Heteroptera</taxon>
        <taxon>Panheteroptera</taxon>
        <taxon>Pentatomomorpha</taxon>
        <taxon>Pentatomoidea</taxon>
        <taxon>Pentatomidae</taxon>
        <taxon>Pentatominae</taxon>
        <taxon>Nezara</taxon>
    </lineage>
</organism>
<accession>A0A9P0DYC9</accession>